<name>A0A917S5D6_9BACL</name>
<keyword evidence="2" id="KW-1185">Reference proteome</keyword>
<evidence type="ECO:0008006" key="3">
    <source>
        <dbReference type="Google" id="ProtNLM"/>
    </source>
</evidence>
<gene>
    <name evidence="1" type="ORF">GCM10007968_24150</name>
</gene>
<dbReference type="Pfam" id="PF05107">
    <property type="entry name" value="Cas_Cas7"/>
    <property type="match status" value="1"/>
</dbReference>
<evidence type="ECO:0000313" key="1">
    <source>
        <dbReference type="EMBL" id="GGL59330.1"/>
    </source>
</evidence>
<dbReference type="RefSeq" id="WP_188803701.1">
    <property type="nucleotide sequence ID" value="NZ_BMOK01000011.1"/>
</dbReference>
<protein>
    <recommendedName>
        <fullName evidence="3">CRISPR-associated protein Csh2</fullName>
    </recommendedName>
</protein>
<organism evidence="1 2">
    <name type="scientific">Sporolactobacillus putidus</name>
    <dbReference type="NCBI Taxonomy" id="492735"/>
    <lineage>
        <taxon>Bacteria</taxon>
        <taxon>Bacillati</taxon>
        <taxon>Bacillota</taxon>
        <taxon>Bacilli</taxon>
        <taxon>Bacillales</taxon>
        <taxon>Sporolactobacillaceae</taxon>
        <taxon>Sporolactobacillus</taxon>
    </lineage>
</organism>
<dbReference type="GO" id="GO:0043571">
    <property type="term" value="P:maintenance of CRISPR repeat elements"/>
    <property type="evidence" value="ECO:0007669"/>
    <property type="project" value="InterPro"/>
</dbReference>
<evidence type="ECO:0000313" key="2">
    <source>
        <dbReference type="Proteomes" id="UP000654670"/>
    </source>
</evidence>
<reference evidence="1" key="1">
    <citation type="journal article" date="2014" name="Int. J. Syst. Evol. Microbiol.">
        <title>Complete genome sequence of Corynebacterium casei LMG S-19264T (=DSM 44701T), isolated from a smear-ripened cheese.</title>
        <authorList>
            <consortium name="US DOE Joint Genome Institute (JGI-PGF)"/>
            <person name="Walter F."/>
            <person name="Albersmeier A."/>
            <person name="Kalinowski J."/>
            <person name="Ruckert C."/>
        </authorList>
    </citation>
    <scope>NUCLEOTIDE SEQUENCE</scope>
    <source>
        <strain evidence="1">JCM 15325</strain>
    </source>
</reference>
<dbReference type="Proteomes" id="UP000654670">
    <property type="component" value="Unassembled WGS sequence"/>
</dbReference>
<dbReference type="EMBL" id="BMOK01000011">
    <property type="protein sequence ID" value="GGL59330.1"/>
    <property type="molecule type" value="Genomic_DNA"/>
</dbReference>
<reference evidence="1" key="2">
    <citation type="submission" date="2020-09" db="EMBL/GenBank/DDBJ databases">
        <authorList>
            <person name="Sun Q."/>
            <person name="Ohkuma M."/>
        </authorList>
    </citation>
    <scope>NUCLEOTIDE SEQUENCE</scope>
    <source>
        <strain evidence="1">JCM 15325</strain>
    </source>
</reference>
<dbReference type="InterPro" id="IPR006482">
    <property type="entry name" value="Cas7_Csh2/Csh2"/>
</dbReference>
<comment type="caution">
    <text evidence="1">The sequence shown here is derived from an EMBL/GenBank/DDBJ whole genome shotgun (WGS) entry which is preliminary data.</text>
</comment>
<sequence length="308" mass="34574">MTRFNQRVYGVIGVSSILANWNADFTGRPKSLADGTVFGSDKALKYAIKHYWVNEGEKVLYIRSYQMSKGKLQTRELKEQYEQIFNTELKKKESSDEVLANLFSAIDVENFGATFAEEGQNISLTGVVQIGQGTNRYEGSVTEIQDILSPFRNSNKEDNTQASLGKKIVSNEAHYIYPFSVNPQNYDEFIPMVDGFEGYSVEAYTKFKKAALVGATALNTNSKSGASNSFAVFVAFKEGENVYLPQLDGYIDFEKNGEKAIVDVSKLTELIAPFQDQLESVEYYADPFKAEFTGNQNDVRNIYTSEFL</sequence>
<dbReference type="AlphaFoldDB" id="A0A917S5D6"/>
<proteinExistence type="predicted"/>
<accession>A0A917S5D6</accession>